<keyword evidence="8" id="KW-0547">Nucleotide-binding</keyword>
<dbReference type="PROSITE" id="PS50112">
    <property type="entry name" value="PAS"/>
    <property type="match status" value="2"/>
</dbReference>
<evidence type="ECO:0000256" key="1">
    <source>
        <dbReference type="ARBA" id="ARBA00000085"/>
    </source>
</evidence>
<dbReference type="InterPro" id="IPR005467">
    <property type="entry name" value="His_kinase_dom"/>
</dbReference>
<evidence type="ECO:0000256" key="9">
    <source>
        <dbReference type="ARBA" id="ARBA00022777"/>
    </source>
</evidence>
<dbReference type="Gene3D" id="3.30.450.20">
    <property type="entry name" value="PAS domain"/>
    <property type="match status" value="6"/>
</dbReference>
<dbReference type="InterPro" id="IPR036890">
    <property type="entry name" value="HATPase_C_sf"/>
</dbReference>
<feature type="domain" description="HPt" evidence="20">
    <location>
        <begin position="1430"/>
        <end position="1524"/>
    </location>
</feature>
<dbReference type="RefSeq" id="WP_274114180.1">
    <property type="nucleotide sequence ID" value="NZ_JAPCKI010000020.1"/>
</dbReference>
<dbReference type="SMART" id="SM00073">
    <property type="entry name" value="HPT"/>
    <property type="match status" value="1"/>
</dbReference>
<evidence type="ECO:0000256" key="5">
    <source>
        <dbReference type="ARBA" id="ARBA00022553"/>
    </source>
</evidence>
<protein>
    <recommendedName>
        <fullName evidence="3">histidine kinase</fullName>
        <ecNumber evidence="3">2.7.13.3</ecNumber>
    </recommendedName>
</protein>
<keyword evidence="5 15" id="KW-0597">Phosphoprotein</keyword>
<feature type="modified residue" description="4-aspartylphosphate" evidence="15">
    <location>
        <position position="1162"/>
    </location>
</feature>
<dbReference type="InterPro" id="IPR003594">
    <property type="entry name" value="HATPase_dom"/>
</dbReference>
<dbReference type="PANTHER" id="PTHR45339">
    <property type="entry name" value="HYBRID SIGNAL TRANSDUCTION HISTIDINE KINASE J"/>
    <property type="match status" value="1"/>
</dbReference>
<dbReference type="PROSITE" id="PS50110">
    <property type="entry name" value="RESPONSE_REGULATORY"/>
    <property type="match status" value="2"/>
</dbReference>
<dbReference type="Pfam" id="PF00512">
    <property type="entry name" value="HisKA"/>
    <property type="match status" value="1"/>
</dbReference>
<dbReference type="InterPro" id="IPR013655">
    <property type="entry name" value="PAS_fold_3"/>
</dbReference>
<dbReference type="InterPro" id="IPR035965">
    <property type="entry name" value="PAS-like_dom_sf"/>
</dbReference>
<dbReference type="PANTHER" id="PTHR45339:SF1">
    <property type="entry name" value="HYBRID SIGNAL TRANSDUCTION HISTIDINE KINASE J"/>
    <property type="match status" value="1"/>
</dbReference>
<dbReference type="InterPro" id="IPR036097">
    <property type="entry name" value="HisK_dim/P_sf"/>
</dbReference>
<dbReference type="CDD" id="cd00082">
    <property type="entry name" value="HisKA"/>
    <property type="match status" value="1"/>
</dbReference>
<dbReference type="PROSITE" id="PS50109">
    <property type="entry name" value="HIS_KIN"/>
    <property type="match status" value="1"/>
</dbReference>
<evidence type="ECO:0000256" key="10">
    <source>
        <dbReference type="ARBA" id="ARBA00022840"/>
    </source>
</evidence>
<dbReference type="CDD" id="cd12914">
    <property type="entry name" value="PDC1_DGC_like"/>
    <property type="match status" value="1"/>
</dbReference>
<dbReference type="Pfam" id="PF08447">
    <property type="entry name" value="PAS_3"/>
    <property type="match status" value="1"/>
</dbReference>
<dbReference type="Pfam" id="PF00989">
    <property type="entry name" value="PAS"/>
    <property type="match status" value="1"/>
</dbReference>
<keyword evidence="4" id="KW-1003">Cell membrane</keyword>
<evidence type="ECO:0000259" key="17">
    <source>
        <dbReference type="PROSITE" id="PS50110"/>
    </source>
</evidence>
<feature type="domain" description="PAC" evidence="19">
    <location>
        <begin position="800"/>
        <end position="852"/>
    </location>
</feature>
<accession>A0ABT5S2Y6</accession>
<dbReference type="InterPro" id="IPR003661">
    <property type="entry name" value="HisK_dim/P_dom"/>
</dbReference>
<dbReference type="Gene3D" id="1.20.120.160">
    <property type="entry name" value="HPT domain"/>
    <property type="match status" value="1"/>
</dbReference>
<dbReference type="InterPro" id="IPR000014">
    <property type="entry name" value="PAS"/>
</dbReference>
<dbReference type="SMART" id="SM00091">
    <property type="entry name" value="PAS"/>
    <property type="match status" value="4"/>
</dbReference>
<keyword evidence="11" id="KW-1133">Transmembrane helix</keyword>
<dbReference type="SUPFAM" id="SSF103190">
    <property type="entry name" value="Sensory domain-like"/>
    <property type="match status" value="1"/>
</dbReference>
<feature type="modified residue" description="4-aspartylphosphate" evidence="15">
    <location>
        <position position="1306"/>
    </location>
</feature>
<evidence type="ECO:0000256" key="2">
    <source>
        <dbReference type="ARBA" id="ARBA00004651"/>
    </source>
</evidence>
<dbReference type="InterPro" id="IPR008207">
    <property type="entry name" value="Sig_transdc_His_kin_Hpt_dom"/>
</dbReference>
<comment type="catalytic activity">
    <reaction evidence="1">
        <text>ATP + protein L-histidine = ADP + protein N-phospho-L-histidine.</text>
        <dbReference type="EC" id="2.7.13.3"/>
    </reaction>
</comment>
<dbReference type="Gene3D" id="3.40.50.2300">
    <property type="match status" value="2"/>
</dbReference>
<evidence type="ECO:0000256" key="15">
    <source>
        <dbReference type="PROSITE-ProRule" id="PRU00169"/>
    </source>
</evidence>
<dbReference type="SUPFAM" id="SSF55874">
    <property type="entry name" value="ATPase domain of HSP90 chaperone/DNA topoisomerase II/histidine kinase"/>
    <property type="match status" value="1"/>
</dbReference>
<dbReference type="Gene3D" id="3.30.565.10">
    <property type="entry name" value="Histidine kinase-like ATPase, C-terminal domain"/>
    <property type="match status" value="1"/>
</dbReference>
<comment type="subcellular location">
    <subcellularLocation>
        <location evidence="2">Cell membrane</location>
        <topology evidence="2">Multi-pass membrane protein</topology>
    </subcellularLocation>
</comment>
<dbReference type="InterPro" id="IPR004358">
    <property type="entry name" value="Sig_transdc_His_kin-like_C"/>
</dbReference>
<comment type="caution">
    <text evidence="21">The sequence shown here is derived from an EMBL/GenBank/DDBJ whole genome shotgun (WGS) entry which is preliminary data.</text>
</comment>
<dbReference type="SMART" id="SM00448">
    <property type="entry name" value="REC"/>
    <property type="match status" value="2"/>
</dbReference>
<feature type="domain" description="PAS" evidence="18">
    <location>
        <begin position="339"/>
        <end position="384"/>
    </location>
</feature>
<feature type="domain" description="PAC" evidence="19">
    <location>
        <begin position="410"/>
        <end position="464"/>
    </location>
</feature>
<evidence type="ECO:0000259" key="18">
    <source>
        <dbReference type="PROSITE" id="PS50112"/>
    </source>
</evidence>
<evidence type="ECO:0000256" key="3">
    <source>
        <dbReference type="ARBA" id="ARBA00012438"/>
    </source>
</evidence>
<evidence type="ECO:0000256" key="13">
    <source>
        <dbReference type="ARBA" id="ARBA00023136"/>
    </source>
</evidence>
<name>A0ABT5S2Y6_9BURK</name>
<evidence type="ECO:0000256" key="6">
    <source>
        <dbReference type="ARBA" id="ARBA00022679"/>
    </source>
</evidence>
<dbReference type="InterPro" id="IPR011006">
    <property type="entry name" value="CheY-like_superfamily"/>
</dbReference>
<dbReference type="InterPro" id="IPR029151">
    <property type="entry name" value="Sensor-like_sf"/>
</dbReference>
<dbReference type="InterPro" id="IPR001789">
    <property type="entry name" value="Sig_transdc_resp-reg_receiver"/>
</dbReference>
<dbReference type="EC" id="2.7.13.3" evidence="3"/>
<gene>
    <name evidence="21" type="ORF">OIN59_22830</name>
</gene>
<dbReference type="SUPFAM" id="SSF55785">
    <property type="entry name" value="PYP-like sensor domain (PAS domain)"/>
    <property type="match status" value="4"/>
</dbReference>
<dbReference type="Proteomes" id="UP001148932">
    <property type="component" value="Unassembled WGS sequence"/>
</dbReference>
<evidence type="ECO:0000313" key="21">
    <source>
        <dbReference type="EMBL" id="MDD2180284.1"/>
    </source>
</evidence>
<keyword evidence="10" id="KW-0067">ATP-binding</keyword>
<dbReference type="InterPro" id="IPR036641">
    <property type="entry name" value="HPT_dom_sf"/>
</dbReference>
<dbReference type="InterPro" id="IPR013656">
    <property type="entry name" value="PAS_4"/>
</dbReference>
<dbReference type="CDD" id="cd16922">
    <property type="entry name" value="HATPase_EvgS-ArcB-TorS-like"/>
    <property type="match status" value="1"/>
</dbReference>
<dbReference type="SMART" id="SM00387">
    <property type="entry name" value="HATPase_c"/>
    <property type="match status" value="1"/>
</dbReference>
<sequence length="1622" mass="175968">MWFDKLLDRKTPGVRGLLLVAALALLGAVLAVQGVQHWRASERATERSRLLLQTADTLQAQITGGTMLGAVSLMGLSEPLLKDMALGRLPPDHPEALSRLAVARGRFLVQGVYVMSADGTVVAHETPGERSTGLNLAFRPYFQQAIRGATSVYAAIGSNTQERGLYYAAPLYESDTPSSTIIGVVMFKVGFEPVDLLLKRVGLPMVLLSPQGVAFAATRTDWQFAVAPPLTQARIDAIRATRQFGRHFDNGVASALPFAADAGEVQINGVTHAVERRTVDWPDPGGQWQLVALDDISALMPSAQRVRIGAVTFVLLCLLGLLLLDLLRSRARVASALERFRVLGTALESSPVAVVITDGDGRIDWVNPQYERNTGYSLDEVRGKKPSVVASGQTPAQTYQLMWSALLSGKSWQGQFINLRKDGSTYHDEATLSPVFDERGKRIGIVGLHEDVSERIQSQKELERRERLLNELLEQQTAIFDNAPPIVLVCDGQFRQFNPAFVDLMGGTASQLLGLGVSVLFGGAGRADLFTARVTPALASGQALRETATLYRLDGSQFEARLAGRSVKMDDFGSASIWVIEDASEQRRAERVIQQAQERLELAQEAGKIGVFDLSLVTGEILWSDKLALMMGLPSGTQPDGRDFWLNCLHPEDRDQASAYFDSCLAGPEDYLRDSWRIVRPDGEVRWFLEAARIFRDAQGQPVRVVGVNVDIHDQKLLEEQVAGQLDFQQALIDAIPVPLFYKGADGRYIGVNRAYEQAFGVSREALIGKTVMDLDYLPQETRTRFEQDAVQAMEGERKVHREVDLPYADGELHHTLFWLHGFARPDGTAGGSIGTFVDITDRQRAEEELRRAKELAEESTALKSNFLANMSHEIRTPMNAIIGMSHLALKSGLSPRQHDYVSKIQQAGQHLLGVINDILDFSKIEAGKLVVERQPFLLDRMLESVSDVVGYKAGAKGLELVCDVASDVPPNLVGDALRLGQILINYANNAIKFTESGEISIAVRLLEAAGSQVRLRFEVRDTGIGLTEEQMGRLFQSFQQADTSTTRRYGGTGLGLAICKSLAELMGGEVGVESRFGQGSTFWVSVPLERGAPARVLLPPPDLRGTRVLVVDDNHTAATVLSDMLLAMGFVVEQAHSGLEALDRLRESMAQHQPFGLLLLDWHMPGMDGVELAGHIRSLGMPKVPQMLMVTAYGREDVMRAARAQGIEAVLIKPVNASLLFDTLMQPLEASGTEGHRTVTPAPAADELPLDIRGASVLLVEDNELNQMVAMELLLDAGFAVDVAENGQIAIDRIERKHYDAVLMDMQMPVMDGETATRLLRSNPRHVQLPIIAMTANAMEADRQRCFGAGMNDHVAKPIEPAALWAALSRWIRPRQGVGAAAVPARSSAFPVEASVAPASAPAVGGASVSVPDLPGLDTQLGLQRALGKPGLYAEMLRRFAQGQAPVLAELQQALAVHDVALAERLAHTLRSVAANIGAQAVSDHAQALEHALRFHHGNEAIVPLLAELRGALQPLLLGLQDWALQAAQASVTPVPGPAAAAAAPGPGSTPTQAEQHLRHLLEQDDPAATEFFQHNGVVLKAALGSAFQAVEKHTLNFDFEQALEAMAAVPGPESPALETP</sequence>
<dbReference type="PROSITE" id="PS50894">
    <property type="entry name" value="HPT"/>
    <property type="match status" value="1"/>
</dbReference>
<evidence type="ECO:0000259" key="19">
    <source>
        <dbReference type="PROSITE" id="PS50113"/>
    </source>
</evidence>
<reference evidence="21" key="1">
    <citation type="submission" date="2022-10" db="EMBL/GenBank/DDBJ databases">
        <title>Description of microaerobic benzene degrading bacteria.</title>
        <authorList>
            <person name="Bedics A."/>
            <person name="Tancsics A."/>
            <person name="Banerjee S."/>
        </authorList>
    </citation>
    <scope>NUCLEOTIDE SEQUENCE</scope>
    <source>
        <strain evidence="21">D2M1</strain>
    </source>
</reference>
<feature type="domain" description="Response regulatory" evidence="17">
    <location>
        <begin position="1257"/>
        <end position="1373"/>
    </location>
</feature>
<dbReference type="PROSITE" id="PS50113">
    <property type="entry name" value="PAC"/>
    <property type="match status" value="3"/>
</dbReference>
<evidence type="ECO:0000256" key="8">
    <source>
        <dbReference type="ARBA" id="ARBA00022741"/>
    </source>
</evidence>
<dbReference type="SMART" id="SM00388">
    <property type="entry name" value="HisKA"/>
    <property type="match status" value="1"/>
</dbReference>
<feature type="domain" description="PAC" evidence="19">
    <location>
        <begin position="672"/>
        <end position="724"/>
    </location>
</feature>
<feature type="domain" description="PAS" evidence="18">
    <location>
        <begin position="725"/>
        <end position="797"/>
    </location>
</feature>
<dbReference type="CDD" id="cd17546">
    <property type="entry name" value="REC_hyHK_CKI1_RcsC-like"/>
    <property type="match status" value="2"/>
</dbReference>
<keyword evidence="6" id="KW-0808">Transferase</keyword>
<organism evidence="21 22">
    <name type="scientific">Acidovorax benzenivorans</name>
    <dbReference type="NCBI Taxonomy" id="2987520"/>
    <lineage>
        <taxon>Bacteria</taxon>
        <taxon>Pseudomonadati</taxon>
        <taxon>Pseudomonadota</taxon>
        <taxon>Betaproteobacteria</taxon>
        <taxon>Burkholderiales</taxon>
        <taxon>Comamonadaceae</taxon>
        <taxon>Acidovorax</taxon>
    </lineage>
</organism>
<dbReference type="EMBL" id="JAPCKI010000020">
    <property type="protein sequence ID" value="MDD2180284.1"/>
    <property type="molecule type" value="Genomic_DNA"/>
</dbReference>
<keyword evidence="12" id="KW-0902">Two-component regulatory system</keyword>
<keyword evidence="9" id="KW-0418">Kinase</keyword>
<evidence type="ECO:0000259" key="16">
    <source>
        <dbReference type="PROSITE" id="PS50109"/>
    </source>
</evidence>
<dbReference type="Gene3D" id="1.10.287.130">
    <property type="match status" value="1"/>
</dbReference>
<feature type="domain" description="Histidine kinase" evidence="16">
    <location>
        <begin position="870"/>
        <end position="1091"/>
    </location>
</feature>
<dbReference type="Gene3D" id="2.10.70.100">
    <property type="match status" value="1"/>
</dbReference>
<feature type="domain" description="Response regulatory" evidence="17">
    <location>
        <begin position="1108"/>
        <end position="1229"/>
    </location>
</feature>
<evidence type="ECO:0000313" key="22">
    <source>
        <dbReference type="Proteomes" id="UP001148932"/>
    </source>
</evidence>
<dbReference type="CDD" id="cd00130">
    <property type="entry name" value="PAS"/>
    <property type="match status" value="3"/>
</dbReference>
<evidence type="ECO:0000259" key="20">
    <source>
        <dbReference type="PROSITE" id="PS50894"/>
    </source>
</evidence>
<dbReference type="PRINTS" id="PR00344">
    <property type="entry name" value="BCTRLSENSOR"/>
</dbReference>
<evidence type="ECO:0000256" key="12">
    <source>
        <dbReference type="ARBA" id="ARBA00023012"/>
    </source>
</evidence>
<dbReference type="InterPro" id="IPR000700">
    <property type="entry name" value="PAS-assoc_C"/>
</dbReference>
<keyword evidence="22" id="KW-1185">Reference proteome</keyword>
<evidence type="ECO:0000256" key="14">
    <source>
        <dbReference type="PROSITE-ProRule" id="PRU00110"/>
    </source>
</evidence>
<evidence type="ECO:0000256" key="11">
    <source>
        <dbReference type="ARBA" id="ARBA00022989"/>
    </source>
</evidence>
<dbReference type="Pfam" id="PF13426">
    <property type="entry name" value="PAS_9"/>
    <property type="match status" value="1"/>
</dbReference>
<dbReference type="InterPro" id="IPR001610">
    <property type="entry name" value="PAC"/>
</dbReference>
<dbReference type="SMART" id="SM00086">
    <property type="entry name" value="PAC"/>
    <property type="match status" value="3"/>
</dbReference>
<dbReference type="SUPFAM" id="SSF47226">
    <property type="entry name" value="Histidine-containing phosphotransfer domain, HPT domain"/>
    <property type="match status" value="1"/>
</dbReference>
<dbReference type="InterPro" id="IPR013767">
    <property type="entry name" value="PAS_fold"/>
</dbReference>
<dbReference type="Pfam" id="PF02518">
    <property type="entry name" value="HATPase_c"/>
    <property type="match status" value="1"/>
</dbReference>
<dbReference type="SUPFAM" id="SSF52172">
    <property type="entry name" value="CheY-like"/>
    <property type="match status" value="2"/>
</dbReference>
<proteinExistence type="predicted"/>
<dbReference type="NCBIfam" id="TIGR00229">
    <property type="entry name" value="sensory_box"/>
    <property type="match status" value="4"/>
</dbReference>
<evidence type="ECO:0000256" key="4">
    <source>
        <dbReference type="ARBA" id="ARBA00022475"/>
    </source>
</evidence>
<keyword evidence="13" id="KW-0472">Membrane</keyword>
<dbReference type="Pfam" id="PF08448">
    <property type="entry name" value="PAS_4"/>
    <property type="match status" value="1"/>
</dbReference>
<feature type="modified residue" description="Phosphohistidine" evidence="14">
    <location>
        <position position="1469"/>
    </location>
</feature>
<dbReference type="SUPFAM" id="SSF47384">
    <property type="entry name" value="Homodimeric domain of signal transducing histidine kinase"/>
    <property type="match status" value="1"/>
</dbReference>
<dbReference type="Pfam" id="PF01627">
    <property type="entry name" value="Hpt"/>
    <property type="match status" value="1"/>
</dbReference>
<evidence type="ECO:0000256" key="7">
    <source>
        <dbReference type="ARBA" id="ARBA00022692"/>
    </source>
</evidence>
<dbReference type="Pfam" id="PF00072">
    <property type="entry name" value="Response_reg"/>
    <property type="match status" value="2"/>
</dbReference>
<keyword evidence="7" id="KW-0812">Transmembrane</keyword>